<reference evidence="11" key="1">
    <citation type="submission" date="2016-06" db="UniProtKB">
        <authorList>
            <consortium name="WormBaseParasite"/>
        </authorList>
    </citation>
    <scope>IDENTIFICATION</scope>
</reference>
<dbReference type="EC" id="2.1.1.85" evidence="7"/>
<dbReference type="AlphaFoldDB" id="A0A183IV22"/>
<sequence length="494" mass="55987">MSRKERARQTETCENEIYSITSELLGLLSEKVPASSAFLWDEYQQVSGLVTKLMDLQKEADDGEWIKKEPDDVRKASFVEWCTKVGIRSHGVRLESITGFGWGVVADQPLAYGTKLLEVPRRAMLTVDAACKGKMKTAFAADPVLREMSNVALAVCVANEKLRGQRSFWQPYLDMLPEAYAMPLFFSIDDMQLVKGCSCFDDVLRLSRSVVRQYAYFRQRAATVDHSWFHDGLFGDRRFTFRLYRWAVGTVMTRINFVPASGTDLDLEPGREIVSVPAMIPFLDMFNHAEVPQCSDFDDDVGRVFASREYTPGEQVFIYYGPRPNRDFFFLNGFVCPGNTADRFELNLSISKSDKNFGRRAALLADFHLSPKAKFVLSSNSPTLSNELLLFAAVFVAKPDELDVLLSDHHYQHRDAHFLVDDVFRPETVAAARKFLDARLNLLLARYSPSSCVYGDSNDSSFSNRKLALEYVNLETSVLKHNLALLKRQEAAQK</sequence>
<dbReference type="GO" id="GO:0032259">
    <property type="term" value="P:methylation"/>
    <property type="evidence" value="ECO:0007669"/>
    <property type="project" value="UniProtKB-KW"/>
</dbReference>
<dbReference type="InterPro" id="IPR044428">
    <property type="entry name" value="SETD3_SET"/>
</dbReference>
<dbReference type="PANTHER" id="PTHR13271">
    <property type="entry name" value="UNCHARACTERIZED PUTATIVE METHYLTRANSFERASE"/>
    <property type="match status" value="1"/>
</dbReference>
<evidence type="ECO:0000313" key="11">
    <source>
        <dbReference type="WBParaSite" id="SBAD_0000775001-mRNA-1"/>
    </source>
</evidence>
<dbReference type="SUPFAM" id="SSF82199">
    <property type="entry name" value="SET domain"/>
    <property type="match status" value="1"/>
</dbReference>
<evidence type="ECO:0000256" key="7">
    <source>
        <dbReference type="PROSITE-ProRule" id="PRU00898"/>
    </source>
</evidence>
<dbReference type="CDD" id="cd19176">
    <property type="entry name" value="SET_SETD3"/>
    <property type="match status" value="1"/>
</dbReference>
<dbReference type="EMBL" id="UZAM01010655">
    <property type="protein sequence ID" value="VDP13228.1"/>
    <property type="molecule type" value="Genomic_DNA"/>
</dbReference>
<evidence type="ECO:0000256" key="1">
    <source>
        <dbReference type="ARBA" id="ARBA00004496"/>
    </source>
</evidence>
<dbReference type="PROSITE" id="PS51565">
    <property type="entry name" value="SAM_MT85_SETD3"/>
    <property type="match status" value="1"/>
</dbReference>
<keyword evidence="10" id="KW-1185">Reference proteome</keyword>
<evidence type="ECO:0000256" key="2">
    <source>
        <dbReference type="ARBA" id="ARBA00022490"/>
    </source>
</evidence>
<evidence type="ECO:0000259" key="8">
    <source>
        <dbReference type="PROSITE" id="PS50280"/>
    </source>
</evidence>
<dbReference type="GO" id="GO:0016279">
    <property type="term" value="F:protein-lysine N-methyltransferase activity"/>
    <property type="evidence" value="ECO:0007669"/>
    <property type="project" value="TreeGrafter"/>
</dbReference>
<accession>A0A183IV22</accession>
<dbReference type="InterPro" id="IPR015353">
    <property type="entry name" value="Rubisco_LSMT_subst-bd"/>
</dbReference>
<evidence type="ECO:0000313" key="9">
    <source>
        <dbReference type="EMBL" id="VDP13228.1"/>
    </source>
</evidence>
<dbReference type="SUPFAM" id="SSF81822">
    <property type="entry name" value="RuBisCo LSMT C-terminal, substrate-binding domain"/>
    <property type="match status" value="1"/>
</dbReference>
<comment type="subcellular location">
    <subcellularLocation>
        <location evidence="1">Cytoplasm</location>
    </subcellularLocation>
</comment>
<comment type="similarity">
    <text evidence="7">Belongs to the class V-like SAM-binding methyltransferase superfamily. SETD3 actin-histidine methyltransferase family.</text>
</comment>
<keyword evidence="4 7" id="KW-0808">Transferase</keyword>
<evidence type="ECO:0000256" key="4">
    <source>
        <dbReference type="ARBA" id="ARBA00022679"/>
    </source>
</evidence>
<dbReference type="Gene3D" id="3.90.1410.10">
    <property type="entry name" value="set domain protein methyltransferase, domain 1"/>
    <property type="match status" value="1"/>
</dbReference>
<dbReference type="Gene3D" id="3.90.1420.10">
    <property type="entry name" value="Rubisco LSMT, substrate-binding domain"/>
    <property type="match status" value="1"/>
</dbReference>
<dbReference type="Pfam" id="PF09273">
    <property type="entry name" value="Rubis-subs-bind"/>
    <property type="match status" value="1"/>
</dbReference>
<keyword evidence="3 7" id="KW-0489">Methyltransferase</keyword>
<dbReference type="InterPro" id="IPR036464">
    <property type="entry name" value="Rubisco_LSMT_subst-bd_sf"/>
</dbReference>
<name>A0A183IV22_9BILA</name>
<evidence type="ECO:0000313" key="10">
    <source>
        <dbReference type="Proteomes" id="UP000270296"/>
    </source>
</evidence>
<dbReference type="GO" id="GO:0018064">
    <property type="term" value="F:protein-L-histidine N-tele-methyltransferase activity"/>
    <property type="evidence" value="ECO:0007669"/>
    <property type="project" value="UniProtKB-EC"/>
</dbReference>
<dbReference type="Pfam" id="PF00856">
    <property type="entry name" value="SET"/>
    <property type="match status" value="1"/>
</dbReference>
<reference evidence="9 10" key="2">
    <citation type="submission" date="2018-11" db="EMBL/GenBank/DDBJ databases">
        <authorList>
            <consortium name="Pathogen Informatics"/>
        </authorList>
    </citation>
    <scope>NUCLEOTIDE SEQUENCE [LARGE SCALE GENOMIC DNA]</scope>
</reference>
<dbReference type="InterPro" id="IPR050600">
    <property type="entry name" value="SETD3_SETD6_MTase"/>
</dbReference>
<dbReference type="InterPro" id="IPR025785">
    <property type="entry name" value="SETD3"/>
</dbReference>
<dbReference type="GO" id="GO:0005737">
    <property type="term" value="C:cytoplasm"/>
    <property type="evidence" value="ECO:0007669"/>
    <property type="project" value="UniProtKB-SubCell"/>
</dbReference>
<dbReference type="OrthoDB" id="441812at2759"/>
<dbReference type="WBParaSite" id="SBAD_0000775001-mRNA-1">
    <property type="protein sequence ID" value="SBAD_0000775001-mRNA-1"/>
    <property type="gene ID" value="SBAD_0000775001"/>
</dbReference>
<evidence type="ECO:0000256" key="5">
    <source>
        <dbReference type="ARBA" id="ARBA00022691"/>
    </source>
</evidence>
<comment type="catalytic activity">
    <reaction evidence="7">
        <text>L-histidyl-[protein] + S-adenosyl-L-methionine = N(tele)-methyl-L-histidyl-[protein] + S-adenosyl-L-homocysteine + H(+)</text>
        <dbReference type="Rhea" id="RHEA:19369"/>
        <dbReference type="Rhea" id="RHEA-COMP:9745"/>
        <dbReference type="Rhea" id="RHEA-COMP:11600"/>
        <dbReference type="ChEBI" id="CHEBI:15378"/>
        <dbReference type="ChEBI" id="CHEBI:16367"/>
        <dbReference type="ChEBI" id="CHEBI:29979"/>
        <dbReference type="ChEBI" id="CHEBI:57856"/>
        <dbReference type="ChEBI" id="CHEBI:59789"/>
        <dbReference type="EC" id="2.1.1.85"/>
    </reaction>
</comment>
<dbReference type="InterPro" id="IPR046341">
    <property type="entry name" value="SET_dom_sf"/>
</dbReference>
<proteinExistence type="inferred from homology"/>
<dbReference type="GO" id="GO:0003779">
    <property type="term" value="F:actin binding"/>
    <property type="evidence" value="ECO:0007669"/>
    <property type="project" value="UniProtKB-KW"/>
</dbReference>
<dbReference type="InterPro" id="IPR001214">
    <property type="entry name" value="SET_dom"/>
</dbReference>
<evidence type="ECO:0000256" key="3">
    <source>
        <dbReference type="ARBA" id="ARBA00022603"/>
    </source>
</evidence>
<dbReference type="PROSITE" id="PS50280">
    <property type="entry name" value="SET"/>
    <property type="match status" value="1"/>
</dbReference>
<organism evidence="11">
    <name type="scientific">Soboliphyme baturini</name>
    <dbReference type="NCBI Taxonomy" id="241478"/>
    <lineage>
        <taxon>Eukaryota</taxon>
        <taxon>Metazoa</taxon>
        <taxon>Ecdysozoa</taxon>
        <taxon>Nematoda</taxon>
        <taxon>Enoplea</taxon>
        <taxon>Dorylaimia</taxon>
        <taxon>Dioctophymatida</taxon>
        <taxon>Dioctophymatoidea</taxon>
        <taxon>Soboliphymatidae</taxon>
        <taxon>Soboliphyme</taxon>
    </lineage>
</organism>
<keyword evidence="6" id="KW-0009">Actin-binding</keyword>
<feature type="domain" description="SET" evidence="8">
    <location>
        <begin position="83"/>
        <end position="321"/>
    </location>
</feature>
<keyword evidence="2" id="KW-0963">Cytoplasm</keyword>
<protein>
    <recommendedName>
        <fullName evidence="7">protein-histidine N-methyltransferase</fullName>
        <ecNumber evidence="7">2.1.1.85</ecNumber>
    </recommendedName>
</protein>
<evidence type="ECO:0000256" key="6">
    <source>
        <dbReference type="ARBA" id="ARBA00023203"/>
    </source>
</evidence>
<keyword evidence="5 7" id="KW-0949">S-adenosyl-L-methionine</keyword>
<gene>
    <name evidence="9" type="ORF">SBAD_LOCUS7469</name>
</gene>
<dbReference type="PANTHER" id="PTHR13271:SF47">
    <property type="entry name" value="ACTIN-HISTIDINE N-METHYLTRANSFERASE"/>
    <property type="match status" value="1"/>
</dbReference>
<dbReference type="Proteomes" id="UP000270296">
    <property type="component" value="Unassembled WGS sequence"/>
</dbReference>